<name>K0T4S4_THAOC</name>
<keyword evidence="1" id="KW-1133">Transmembrane helix</keyword>
<protein>
    <submittedName>
        <fullName evidence="2">Uncharacterized protein</fullName>
    </submittedName>
</protein>
<dbReference type="Gene3D" id="3.90.550.10">
    <property type="entry name" value="Spore Coat Polysaccharide Biosynthesis Protein SpsA, Chain A"/>
    <property type="match status" value="1"/>
</dbReference>
<reference evidence="2 3" key="1">
    <citation type="journal article" date="2012" name="Genome Biol.">
        <title>Genome and low-iron response of an oceanic diatom adapted to chronic iron limitation.</title>
        <authorList>
            <person name="Lommer M."/>
            <person name="Specht M."/>
            <person name="Roy A.S."/>
            <person name="Kraemer L."/>
            <person name="Andreson R."/>
            <person name="Gutowska M.A."/>
            <person name="Wolf J."/>
            <person name="Bergner S.V."/>
            <person name="Schilhabel M.B."/>
            <person name="Klostermeier U.C."/>
            <person name="Beiko R.G."/>
            <person name="Rosenstiel P."/>
            <person name="Hippler M."/>
            <person name="Laroche J."/>
        </authorList>
    </citation>
    <scope>NUCLEOTIDE SEQUENCE [LARGE SCALE GENOMIC DNA]</scope>
    <source>
        <strain evidence="2 3">CCMP1005</strain>
    </source>
</reference>
<dbReference type="InterPro" id="IPR029044">
    <property type="entry name" value="Nucleotide-diphossugar_trans"/>
</dbReference>
<dbReference type="AlphaFoldDB" id="K0T4S4"/>
<evidence type="ECO:0000313" key="2">
    <source>
        <dbReference type="EMBL" id="EJK68386.1"/>
    </source>
</evidence>
<dbReference type="Pfam" id="PF13489">
    <property type="entry name" value="Methyltransf_23"/>
    <property type="match status" value="1"/>
</dbReference>
<dbReference type="Proteomes" id="UP000266841">
    <property type="component" value="Unassembled WGS sequence"/>
</dbReference>
<keyword evidence="1" id="KW-0812">Transmembrane</keyword>
<dbReference type="SUPFAM" id="SSF53335">
    <property type="entry name" value="S-adenosyl-L-methionine-dependent methyltransferases"/>
    <property type="match status" value="1"/>
</dbReference>
<dbReference type="CDD" id="cd02440">
    <property type="entry name" value="AdoMet_MTases"/>
    <property type="match status" value="1"/>
</dbReference>
<gene>
    <name evidence="2" type="ORF">THAOC_10436</name>
</gene>
<dbReference type="EMBL" id="AGNL01011441">
    <property type="protein sequence ID" value="EJK68386.1"/>
    <property type="molecule type" value="Genomic_DNA"/>
</dbReference>
<evidence type="ECO:0000313" key="3">
    <source>
        <dbReference type="Proteomes" id="UP000266841"/>
    </source>
</evidence>
<evidence type="ECO:0000256" key="1">
    <source>
        <dbReference type="SAM" id="Phobius"/>
    </source>
</evidence>
<organism evidence="2 3">
    <name type="scientific">Thalassiosira oceanica</name>
    <name type="common">Marine diatom</name>
    <dbReference type="NCBI Taxonomy" id="159749"/>
    <lineage>
        <taxon>Eukaryota</taxon>
        <taxon>Sar</taxon>
        <taxon>Stramenopiles</taxon>
        <taxon>Ochrophyta</taxon>
        <taxon>Bacillariophyta</taxon>
        <taxon>Coscinodiscophyceae</taxon>
        <taxon>Thalassiosirophycidae</taxon>
        <taxon>Thalassiosirales</taxon>
        <taxon>Thalassiosiraceae</taxon>
        <taxon>Thalassiosira</taxon>
    </lineage>
</organism>
<comment type="caution">
    <text evidence="2">The sequence shown here is derived from an EMBL/GenBank/DDBJ whole genome shotgun (WGS) entry which is preliminary data.</text>
</comment>
<dbReference type="PANTHER" id="PTHR33604">
    <property type="entry name" value="OSJNBA0004B13.7 PROTEIN"/>
    <property type="match status" value="1"/>
</dbReference>
<keyword evidence="3" id="KW-1185">Reference proteome</keyword>
<dbReference type="OrthoDB" id="204144at2759"/>
<dbReference type="InterPro" id="IPR029063">
    <property type="entry name" value="SAM-dependent_MTases_sf"/>
</dbReference>
<feature type="transmembrane region" description="Helical" evidence="1">
    <location>
        <begin position="7"/>
        <end position="28"/>
    </location>
</feature>
<keyword evidence="1" id="KW-0472">Membrane</keyword>
<proteinExistence type="predicted"/>
<accession>K0T4S4</accession>
<sequence>MLDFRKPVTWLWLAAATSLSSFVVVLYWTTTTSGISGRNSDDSLSFGPPQVYSETSSSNNEEINLPRLRIGVARKEDGTTMQTKKWSTDVQQNKSLVVVLGELRGGEETWQTLCTNVLDINLADLAVFTTDSASYPEDNPLLARAKYVWKHAEYEDWADAIDTVNGTHWRSTHLPKFHDYNVYSYPGRNRSILFGGIGGHPCDPLTASVPYCKHHGSGIIVFMLRYWLMKRIQDEILPLDQYDTFVITRPDNMFLCRHRFTDLSLQNNTVWVPTGQEYGGYCDRHLVASKDSVLDSLDILRELVHQPYEWDYEKHHNTERFMKYAWSQKGLNVKQFERVMFGVKTKEDTTRWQTGEDTLPEHPHLIVKYKREWLEALKTCQARPSHNNENMHEPRKLPQSFTIVILTMDRLHSLQRLVRSLMDEDCQYGHLQMVVNIEIHVDMPKDGATASWLETIRWASNLSWPYGDVKTVVAKENLGLRDSWFNAWRPKGTIERAIILEDDVEVSKLWYRLVQTRQKKRSMWEQHLVYYMYHQDLYCLYQFPSNITLGLASHWKEQGEHFTGKASPSHGLVEDPSELGNFHFPLEPNKFDWGANPVTAPRRRTLVVSAAVGYKEPGMFSSFLSSLRNHYSGDVVIAIATDSSREIKSILIKHNATYDEVDTQKNWHLFNIQRDSFFQDHPFKYVNMRGEHDLIFQSHNIKFGQTVKGIPAHWKMLPHCAQNNESLVKTYQDCLMGKPLINAGGMVGTPKGFQKLSSFVLVMASGQDCSDQMAVNIGAYCELRSTQILDQGAGPINTLGYGSNYFRLGKKVTNFDCLPSPVVHQGDLVNLTDLRHPSCFTNTFAKQDLPGGGYQMVAVKTSLDLGTKFEPAERALSRYGNATLALHQAHTVHQSSPSISQSIRKVEANDVISKNEAQYNAKYWKFQEAYNKFGASFNGDMIRFVLGAYPGTVDSILEFGSSGGFILDSMMSIAADSSGIQLYGVEINLASRAHSLDKFSTSIQDVFLRTELIPPSVMFDVIYSTDVLEHTDCPLCELRTLHPKLKSNGVLIVHLRNDGADKSQGFGKYKKEQNHHIYTWNALLLANMLDSAGFIPCNVISEFSAWVHPIRVEHYERDKYAYCLLGLEQGRRDEVNNLWAVAVKDDQSCEAYRRKLEDLLDCKYLRI</sequence>
<dbReference type="Gene3D" id="3.40.50.150">
    <property type="entry name" value="Vaccinia Virus protein VP39"/>
    <property type="match status" value="1"/>
</dbReference>
<dbReference type="PANTHER" id="PTHR33604:SF3">
    <property type="entry name" value="OSJNBA0004B13.7 PROTEIN"/>
    <property type="match status" value="1"/>
</dbReference>